<name>A0ABR6YD24_9BURK</name>
<keyword evidence="5" id="KW-1185">Reference proteome</keyword>
<dbReference type="PIRSF" id="PIRSF011489">
    <property type="entry name" value="DUF479"/>
    <property type="match status" value="1"/>
</dbReference>
<comment type="caution">
    <text evidence="4">The sequence shown here is derived from an EMBL/GenBank/DDBJ whole genome shotgun (WGS) entry which is preliminary data.</text>
</comment>
<dbReference type="Pfam" id="PF04336">
    <property type="entry name" value="ACP_PD"/>
    <property type="match status" value="1"/>
</dbReference>
<accession>A0ABR6YD24</accession>
<evidence type="ECO:0000313" key="4">
    <source>
        <dbReference type="EMBL" id="MBC3874456.1"/>
    </source>
</evidence>
<evidence type="ECO:0000256" key="1">
    <source>
        <dbReference type="ARBA" id="ARBA00022516"/>
    </source>
</evidence>
<evidence type="ECO:0000313" key="5">
    <source>
        <dbReference type="Proteomes" id="UP000624279"/>
    </source>
</evidence>
<dbReference type="PANTHER" id="PTHR38764:SF1">
    <property type="entry name" value="ACYL CARRIER PROTEIN PHOSPHODIESTERASE"/>
    <property type="match status" value="1"/>
</dbReference>
<protein>
    <submittedName>
        <fullName evidence="4">DUF479 domain-containing protein</fullName>
    </submittedName>
</protein>
<dbReference type="EMBL" id="JACOGA010000011">
    <property type="protein sequence ID" value="MBC3874456.1"/>
    <property type="molecule type" value="Genomic_DNA"/>
</dbReference>
<dbReference type="Proteomes" id="UP000624279">
    <property type="component" value="Unassembled WGS sequence"/>
</dbReference>
<keyword evidence="3" id="KW-0443">Lipid metabolism</keyword>
<dbReference type="InterPro" id="IPR007431">
    <property type="entry name" value="ACP_PD"/>
</dbReference>
<evidence type="ECO:0000256" key="2">
    <source>
        <dbReference type="ARBA" id="ARBA00022801"/>
    </source>
</evidence>
<keyword evidence="2" id="KW-0378">Hydrolase</keyword>
<evidence type="ECO:0000256" key="3">
    <source>
        <dbReference type="ARBA" id="ARBA00023098"/>
    </source>
</evidence>
<gene>
    <name evidence="4" type="ORF">H8K55_12725</name>
</gene>
<dbReference type="PANTHER" id="PTHR38764">
    <property type="entry name" value="ACYL CARRIER PROTEIN PHOSPHODIESTERASE"/>
    <property type="match status" value="1"/>
</dbReference>
<reference evidence="4 5" key="1">
    <citation type="submission" date="2020-08" db="EMBL/GenBank/DDBJ databases">
        <title>Novel species isolated from subtropical streams in China.</title>
        <authorList>
            <person name="Lu H."/>
        </authorList>
    </citation>
    <scope>NUCLEOTIDE SEQUENCE [LARGE SCALE GENOMIC DNA]</scope>
    <source>
        <strain evidence="4 5">LX15W</strain>
    </source>
</reference>
<organism evidence="4 5">
    <name type="scientific">Undibacterium flavidum</name>
    <dbReference type="NCBI Taxonomy" id="2762297"/>
    <lineage>
        <taxon>Bacteria</taxon>
        <taxon>Pseudomonadati</taxon>
        <taxon>Pseudomonadota</taxon>
        <taxon>Betaproteobacteria</taxon>
        <taxon>Burkholderiales</taxon>
        <taxon>Oxalobacteraceae</taxon>
        <taxon>Undibacterium</taxon>
    </lineage>
</organism>
<sequence>MNYLAHIYLARHSHDAMLGALLGDFVKMDGASQYQSEIALEILLHRKIDSYTDQHAITQQARSLFSAQRRRYAGIALDIFYDHLLAQHWRRYSEQNLQIFIQDFYRELLTRSALFPANLSYAAPRMVAQDWLGSYTEFDGVKLAIDRVSTRLSRNGHLLRETFIDLQQNYGELSQGFSAFFPELQKFAAEQRAEMLNL</sequence>
<keyword evidence="1" id="KW-0444">Lipid biosynthesis</keyword>
<dbReference type="RefSeq" id="WP_186942449.1">
    <property type="nucleotide sequence ID" value="NZ_JACOGA010000011.1"/>
</dbReference>
<proteinExistence type="predicted"/>